<proteinExistence type="predicted"/>
<dbReference type="Proteomes" id="UP000499080">
    <property type="component" value="Unassembled WGS sequence"/>
</dbReference>
<organism evidence="1 2">
    <name type="scientific">Araneus ventricosus</name>
    <name type="common">Orbweaver spider</name>
    <name type="synonym">Epeira ventricosa</name>
    <dbReference type="NCBI Taxonomy" id="182803"/>
    <lineage>
        <taxon>Eukaryota</taxon>
        <taxon>Metazoa</taxon>
        <taxon>Ecdysozoa</taxon>
        <taxon>Arthropoda</taxon>
        <taxon>Chelicerata</taxon>
        <taxon>Arachnida</taxon>
        <taxon>Araneae</taxon>
        <taxon>Araneomorphae</taxon>
        <taxon>Entelegynae</taxon>
        <taxon>Araneoidea</taxon>
        <taxon>Araneidae</taxon>
        <taxon>Araneus</taxon>
    </lineage>
</organism>
<comment type="caution">
    <text evidence="1">The sequence shown here is derived from an EMBL/GenBank/DDBJ whole genome shotgun (WGS) entry which is preliminary data.</text>
</comment>
<dbReference type="AlphaFoldDB" id="A0A4Y2EUD6"/>
<evidence type="ECO:0000313" key="2">
    <source>
        <dbReference type="Proteomes" id="UP000499080"/>
    </source>
</evidence>
<reference evidence="1 2" key="1">
    <citation type="journal article" date="2019" name="Sci. Rep.">
        <title>Orb-weaving spider Araneus ventricosus genome elucidates the spidroin gene catalogue.</title>
        <authorList>
            <person name="Kono N."/>
            <person name="Nakamura H."/>
            <person name="Ohtoshi R."/>
            <person name="Moran D.A.P."/>
            <person name="Shinohara A."/>
            <person name="Yoshida Y."/>
            <person name="Fujiwara M."/>
            <person name="Mori M."/>
            <person name="Tomita M."/>
            <person name="Arakawa K."/>
        </authorList>
    </citation>
    <scope>NUCLEOTIDE SEQUENCE [LARGE SCALE GENOMIC DNA]</scope>
</reference>
<gene>
    <name evidence="1" type="ORF">AVEN_247226_1</name>
</gene>
<keyword evidence="2" id="KW-1185">Reference proteome</keyword>
<accession>A0A4Y2EUD6</accession>
<protein>
    <submittedName>
        <fullName evidence="1">Uncharacterized protein</fullName>
    </submittedName>
</protein>
<evidence type="ECO:0000313" key="1">
    <source>
        <dbReference type="EMBL" id="GBM31524.1"/>
    </source>
</evidence>
<name>A0A4Y2EUD6_ARAVE</name>
<dbReference type="EMBL" id="BGPR01000686">
    <property type="protein sequence ID" value="GBM31524.1"/>
    <property type="molecule type" value="Genomic_DNA"/>
</dbReference>
<sequence>MWGDENFALLTKEIKSIFCSETMCATCKGNWVIYIMPNYGVYYGTPLWVGFRTLTTEPNPNGGTRIDPYVSKAYFNQTIIEESFNVSSSLIISSLNSFTASVISILFGVRIDEFVISLQKSKDSAH</sequence>